<keyword evidence="10" id="KW-1185">Reference proteome</keyword>
<proteinExistence type="inferred from homology"/>
<dbReference type="GO" id="GO:0010438">
    <property type="term" value="P:cellular response to sulfur starvation"/>
    <property type="evidence" value="ECO:0007669"/>
    <property type="project" value="TreeGrafter"/>
</dbReference>
<evidence type="ECO:0000256" key="1">
    <source>
        <dbReference type="ARBA" id="ARBA00004651"/>
    </source>
</evidence>
<comment type="subcellular location">
    <subcellularLocation>
        <location evidence="1 7">Cell membrane</location>
        <topology evidence="1 7">Multi-pass membrane protein</topology>
    </subcellularLocation>
</comment>
<dbReference type="PANTHER" id="PTHR30151">
    <property type="entry name" value="ALKANE SULFONATE ABC TRANSPORTER-RELATED, MEMBRANE SUBUNIT"/>
    <property type="match status" value="1"/>
</dbReference>
<dbReference type="InterPro" id="IPR035906">
    <property type="entry name" value="MetI-like_sf"/>
</dbReference>
<evidence type="ECO:0000313" key="10">
    <source>
        <dbReference type="Proteomes" id="UP000295525"/>
    </source>
</evidence>
<dbReference type="SUPFAM" id="SSF161098">
    <property type="entry name" value="MetI-like"/>
    <property type="match status" value="1"/>
</dbReference>
<keyword evidence="4 7" id="KW-0812">Transmembrane</keyword>
<evidence type="ECO:0000256" key="6">
    <source>
        <dbReference type="ARBA" id="ARBA00023136"/>
    </source>
</evidence>
<dbReference type="EMBL" id="SMAJ01000010">
    <property type="protein sequence ID" value="TCT05291.1"/>
    <property type="molecule type" value="Genomic_DNA"/>
</dbReference>
<dbReference type="GO" id="GO:0005886">
    <property type="term" value="C:plasma membrane"/>
    <property type="evidence" value="ECO:0007669"/>
    <property type="project" value="UniProtKB-SubCell"/>
</dbReference>
<dbReference type="PROSITE" id="PS50928">
    <property type="entry name" value="ABC_TM1"/>
    <property type="match status" value="1"/>
</dbReference>
<evidence type="ECO:0000256" key="2">
    <source>
        <dbReference type="ARBA" id="ARBA00022448"/>
    </source>
</evidence>
<feature type="transmembrane region" description="Helical" evidence="7">
    <location>
        <begin position="103"/>
        <end position="123"/>
    </location>
</feature>
<dbReference type="OrthoDB" id="8138334at2"/>
<reference evidence="9 10" key="1">
    <citation type="submission" date="2019-03" db="EMBL/GenBank/DDBJ databases">
        <title>Genomic Encyclopedia of Type Strains, Phase IV (KMG-IV): sequencing the most valuable type-strain genomes for metagenomic binning, comparative biology and taxonomic classification.</title>
        <authorList>
            <person name="Goeker M."/>
        </authorList>
    </citation>
    <scope>NUCLEOTIDE SEQUENCE [LARGE SCALE GENOMIC DNA]</scope>
    <source>
        <strain evidence="9 10">DSM 24591</strain>
    </source>
</reference>
<dbReference type="InterPro" id="IPR000515">
    <property type="entry name" value="MetI-like"/>
</dbReference>
<sequence length="257" mass="28398">MNVKLGRRTRERLVSFFSPLALLLLWELCARAGWIDTRFFPAPTVILAKLFELARSGDLWVNLSASLQRLFWGSLLGGIPALILGLLMGLYRPLRIVIDPLISATYPIPKSAILPLILLVFGLGEMSKIVMVALGMFYPVVINTIIGVRQIDKIYLDVGKNFRATQGQMFRTIALPGALPSIMAGIKLGIGMGLILIVIAEMVGAKTGIGFMIWDAWQVLSVETMYVGLIVISILGFCLTVILNEIEAWLLPWSQDR</sequence>
<feature type="transmembrane region" description="Helical" evidence="7">
    <location>
        <begin position="226"/>
        <end position="243"/>
    </location>
</feature>
<evidence type="ECO:0000256" key="4">
    <source>
        <dbReference type="ARBA" id="ARBA00022692"/>
    </source>
</evidence>
<evidence type="ECO:0000259" key="8">
    <source>
        <dbReference type="PROSITE" id="PS50928"/>
    </source>
</evidence>
<dbReference type="PANTHER" id="PTHR30151:SF25">
    <property type="entry name" value="TAURINE TRANSPORT SYSTEM PERMEASE PROTEIN TAUC"/>
    <property type="match status" value="1"/>
</dbReference>
<feature type="transmembrane region" description="Helical" evidence="7">
    <location>
        <begin position="70"/>
        <end position="91"/>
    </location>
</feature>
<dbReference type="GO" id="GO:0055085">
    <property type="term" value="P:transmembrane transport"/>
    <property type="evidence" value="ECO:0007669"/>
    <property type="project" value="InterPro"/>
</dbReference>
<keyword evidence="3" id="KW-1003">Cell membrane</keyword>
<feature type="transmembrane region" description="Helical" evidence="7">
    <location>
        <begin position="192"/>
        <end position="214"/>
    </location>
</feature>
<keyword evidence="5 7" id="KW-1133">Transmembrane helix</keyword>
<name>A0A4R3LXE1_9BURK</name>
<comment type="similarity">
    <text evidence="7">Belongs to the binding-protein-dependent transport system permease family.</text>
</comment>
<dbReference type="Gene3D" id="1.10.3720.10">
    <property type="entry name" value="MetI-like"/>
    <property type="match status" value="1"/>
</dbReference>
<evidence type="ECO:0000256" key="5">
    <source>
        <dbReference type="ARBA" id="ARBA00022989"/>
    </source>
</evidence>
<evidence type="ECO:0000256" key="7">
    <source>
        <dbReference type="RuleBase" id="RU363032"/>
    </source>
</evidence>
<protein>
    <submittedName>
        <fullName evidence="9">NitT/TauT family transport system permease protein</fullName>
    </submittedName>
</protein>
<feature type="domain" description="ABC transmembrane type-1" evidence="8">
    <location>
        <begin position="67"/>
        <end position="243"/>
    </location>
</feature>
<keyword evidence="6 7" id="KW-0472">Membrane</keyword>
<evidence type="ECO:0000313" key="9">
    <source>
        <dbReference type="EMBL" id="TCT05291.1"/>
    </source>
</evidence>
<feature type="transmembrane region" description="Helical" evidence="7">
    <location>
        <begin position="129"/>
        <end position="148"/>
    </location>
</feature>
<comment type="caution">
    <text evidence="9">The sequence shown here is derived from an EMBL/GenBank/DDBJ whole genome shotgun (WGS) entry which is preliminary data.</text>
</comment>
<accession>A0A4R3LXE1</accession>
<organism evidence="9 10">
    <name type="scientific">Paralcaligenes ureilyticus</name>
    <dbReference type="NCBI Taxonomy" id="627131"/>
    <lineage>
        <taxon>Bacteria</taxon>
        <taxon>Pseudomonadati</taxon>
        <taxon>Pseudomonadota</taxon>
        <taxon>Betaproteobacteria</taxon>
        <taxon>Burkholderiales</taxon>
        <taxon>Alcaligenaceae</taxon>
        <taxon>Paralcaligenes</taxon>
    </lineage>
</organism>
<keyword evidence="2 7" id="KW-0813">Transport</keyword>
<dbReference type="CDD" id="cd06261">
    <property type="entry name" value="TM_PBP2"/>
    <property type="match status" value="1"/>
</dbReference>
<gene>
    <name evidence="9" type="ORF">EDC26_11031</name>
</gene>
<evidence type="ECO:0000256" key="3">
    <source>
        <dbReference type="ARBA" id="ARBA00022475"/>
    </source>
</evidence>
<dbReference type="AlphaFoldDB" id="A0A4R3LXE1"/>
<dbReference type="RefSeq" id="WP_132583333.1">
    <property type="nucleotide sequence ID" value="NZ_SMAJ01000010.1"/>
</dbReference>
<dbReference type="Pfam" id="PF00528">
    <property type="entry name" value="BPD_transp_1"/>
    <property type="match status" value="1"/>
</dbReference>
<dbReference type="Proteomes" id="UP000295525">
    <property type="component" value="Unassembled WGS sequence"/>
</dbReference>